<dbReference type="AlphaFoldDB" id="A0A9P9FZC8"/>
<evidence type="ECO:0000313" key="2">
    <source>
        <dbReference type="Proteomes" id="UP000720189"/>
    </source>
</evidence>
<dbReference type="EMBL" id="JAGMUX010000026">
    <property type="protein sequence ID" value="KAH7224314.1"/>
    <property type="molecule type" value="Genomic_DNA"/>
</dbReference>
<gene>
    <name evidence="1" type="ORF">BKA55DRAFT_584437</name>
</gene>
<dbReference type="GeneID" id="70224280"/>
<organism evidence="1 2">
    <name type="scientific">Fusarium redolens</name>
    <dbReference type="NCBI Taxonomy" id="48865"/>
    <lineage>
        <taxon>Eukaryota</taxon>
        <taxon>Fungi</taxon>
        <taxon>Dikarya</taxon>
        <taxon>Ascomycota</taxon>
        <taxon>Pezizomycotina</taxon>
        <taxon>Sordariomycetes</taxon>
        <taxon>Hypocreomycetidae</taxon>
        <taxon>Hypocreales</taxon>
        <taxon>Nectriaceae</taxon>
        <taxon>Fusarium</taxon>
        <taxon>Fusarium redolens species complex</taxon>
    </lineage>
</organism>
<dbReference type="Proteomes" id="UP000720189">
    <property type="component" value="Unassembled WGS sequence"/>
</dbReference>
<dbReference type="RefSeq" id="XP_046042375.1">
    <property type="nucleotide sequence ID" value="XM_046194326.1"/>
</dbReference>
<comment type="caution">
    <text evidence="1">The sequence shown here is derived from an EMBL/GenBank/DDBJ whole genome shotgun (WGS) entry which is preliminary data.</text>
</comment>
<accession>A0A9P9FZC8</accession>
<reference evidence="1" key="1">
    <citation type="journal article" date="2021" name="Nat. Commun.">
        <title>Genetic determinants of endophytism in the Arabidopsis root mycobiome.</title>
        <authorList>
            <person name="Mesny F."/>
            <person name="Miyauchi S."/>
            <person name="Thiergart T."/>
            <person name="Pickel B."/>
            <person name="Atanasova L."/>
            <person name="Karlsson M."/>
            <person name="Huettel B."/>
            <person name="Barry K.W."/>
            <person name="Haridas S."/>
            <person name="Chen C."/>
            <person name="Bauer D."/>
            <person name="Andreopoulos W."/>
            <person name="Pangilinan J."/>
            <person name="LaButti K."/>
            <person name="Riley R."/>
            <person name="Lipzen A."/>
            <person name="Clum A."/>
            <person name="Drula E."/>
            <person name="Henrissat B."/>
            <person name="Kohler A."/>
            <person name="Grigoriev I.V."/>
            <person name="Martin F.M."/>
            <person name="Hacquard S."/>
        </authorList>
    </citation>
    <scope>NUCLEOTIDE SEQUENCE</scope>
    <source>
        <strain evidence="1">MPI-CAGE-AT-0023</strain>
    </source>
</reference>
<evidence type="ECO:0000313" key="1">
    <source>
        <dbReference type="EMBL" id="KAH7224314.1"/>
    </source>
</evidence>
<sequence>MCPLLHFRPTLYGMHSLYTVRTISRRRMGSVSTRMMGREMPVRFGVVTRGMFVKNIPGD</sequence>
<proteinExistence type="predicted"/>
<keyword evidence="2" id="KW-1185">Reference proteome</keyword>
<protein>
    <submittedName>
        <fullName evidence="1">Uncharacterized protein</fullName>
    </submittedName>
</protein>
<name>A0A9P9FZC8_FUSRE</name>